<dbReference type="AlphaFoldDB" id="A0A0F9HFM4"/>
<gene>
    <name evidence="2" type="ORF">LCGC14_1711300</name>
</gene>
<sequence length="630" mass="64010">MGANKITGLAAATTNGDAVRWEQIHSASHSLDGHTGPVGNLTLNSKKIISLANGTAAQDAMAFGQKYTNAEAVSAVAAGDDYLKLVGDTMGGVINMGANKITGLAAATTNGDAVRWEQIHSASHSLDGHTGPVGNLTLNSKKIISLANGTAAQDAMAFGQKYTNAEAVSAVAAGDDYLKLVGDTMGGVINMGANKITGLAAATTNGDAVRWEQIHSASHSLDGHTGPVGNLTLNSKKIISLANGTAAQDAMAFGQKYTNAEAVSAVAAGDDYLKLVGDTMGGVINMGANKITGLAAATTNGDAVRWEQIHSASHSLDGHTGPVGNLTLNSKKIISLANGTAAQDAMAFGQKYTNAEAVQAAEDAGLILSATKTITTGDEDTAHTFGRAALGSAADIAYWAHRDQLARKAIVQLATGAVSLDSSTSIALKQGGNIKLGILSTGVQLSGGAIVTTIENNDSLGTSDTKLCTQGNVKAYADTKATVAEAVQAVEDAGIVLSASKSINIDGTPADATYTGSSVLDIDTTGCATYDVVYIDGVNSVLPARANSINTMPAIGIVVASGKVLTNGTVRSDATFVLAADKVVYVSEDVAGDLKDSVPTSVGDIAQVIGYTIGTDMLYVNPAIVWVLRK</sequence>
<comment type="caution">
    <text evidence="2">The sequence shown here is derived from an EMBL/GenBank/DDBJ whole genome shotgun (WGS) entry which is preliminary data.</text>
</comment>
<dbReference type="GO" id="GO:0019867">
    <property type="term" value="C:outer membrane"/>
    <property type="evidence" value="ECO:0007669"/>
    <property type="project" value="InterPro"/>
</dbReference>
<feature type="domain" description="Trimeric autotransporter adhesin YadA-like stalk" evidence="1">
    <location>
        <begin position="195"/>
        <end position="227"/>
    </location>
</feature>
<dbReference type="Pfam" id="PF05662">
    <property type="entry name" value="YadA_stalk"/>
    <property type="match status" value="4"/>
</dbReference>
<reference evidence="2" key="1">
    <citation type="journal article" date="2015" name="Nature">
        <title>Complex archaea that bridge the gap between prokaryotes and eukaryotes.</title>
        <authorList>
            <person name="Spang A."/>
            <person name="Saw J.H."/>
            <person name="Jorgensen S.L."/>
            <person name="Zaremba-Niedzwiedzka K."/>
            <person name="Martijn J."/>
            <person name="Lind A.E."/>
            <person name="van Eijk R."/>
            <person name="Schleper C."/>
            <person name="Guy L."/>
            <person name="Ettema T.J."/>
        </authorList>
    </citation>
    <scope>NUCLEOTIDE SEQUENCE</scope>
</reference>
<evidence type="ECO:0000313" key="2">
    <source>
        <dbReference type="EMBL" id="KKM13927.1"/>
    </source>
</evidence>
<name>A0A0F9HFM4_9ZZZZ</name>
<evidence type="ECO:0000259" key="1">
    <source>
        <dbReference type="Pfam" id="PF05662"/>
    </source>
</evidence>
<accession>A0A0F9HFM4</accession>
<protein>
    <recommendedName>
        <fullName evidence="1">Trimeric autotransporter adhesin YadA-like stalk domain-containing protein</fullName>
    </recommendedName>
</protein>
<dbReference type="InterPro" id="IPR008635">
    <property type="entry name" value="Coiled_stalk_dom"/>
</dbReference>
<feature type="non-terminal residue" evidence="2">
    <location>
        <position position="1"/>
    </location>
</feature>
<feature type="domain" description="Trimeric autotransporter adhesin YadA-like stalk" evidence="1">
    <location>
        <begin position="100"/>
        <end position="132"/>
    </location>
</feature>
<proteinExistence type="predicted"/>
<feature type="domain" description="Trimeric autotransporter adhesin YadA-like stalk" evidence="1">
    <location>
        <begin position="5"/>
        <end position="37"/>
    </location>
</feature>
<dbReference type="EMBL" id="LAZR01015264">
    <property type="protein sequence ID" value="KKM13927.1"/>
    <property type="molecule type" value="Genomic_DNA"/>
</dbReference>
<feature type="domain" description="Trimeric autotransporter adhesin YadA-like stalk" evidence="1">
    <location>
        <begin position="290"/>
        <end position="322"/>
    </location>
</feature>
<organism evidence="2">
    <name type="scientific">marine sediment metagenome</name>
    <dbReference type="NCBI Taxonomy" id="412755"/>
    <lineage>
        <taxon>unclassified sequences</taxon>
        <taxon>metagenomes</taxon>
        <taxon>ecological metagenomes</taxon>
    </lineage>
</organism>